<accession>A0A9X0QFA7</accession>
<comment type="caution">
    <text evidence="1">The sequence shown here is derived from an EMBL/GenBank/DDBJ whole genome shotgun (WGS) entry which is preliminary data.</text>
</comment>
<reference evidence="1 2" key="1">
    <citation type="submission" date="2020-08" db="EMBL/GenBank/DDBJ databases">
        <title>Genomic Encyclopedia of Type Strains, Phase IV (KMG-V): Genome sequencing to study the core and pangenomes of soil and plant-associated prokaryotes.</title>
        <authorList>
            <person name="Whitman W."/>
        </authorList>
    </citation>
    <scope>NUCLEOTIDE SEQUENCE [LARGE SCALE GENOMIC DNA]</scope>
    <source>
        <strain evidence="1 2">X5P2</strain>
    </source>
</reference>
<proteinExistence type="predicted"/>
<evidence type="ECO:0000313" key="2">
    <source>
        <dbReference type="Proteomes" id="UP000535182"/>
    </source>
</evidence>
<evidence type="ECO:0000313" key="1">
    <source>
        <dbReference type="EMBL" id="MBB5329205.1"/>
    </source>
</evidence>
<dbReference type="Proteomes" id="UP000535182">
    <property type="component" value="Unassembled WGS sequence"/>
</dbReference>
<sequence>MKRGLEILGKTLGWHPTHLTVLIHYAHFLREAHDQRAAHDVEKEIKQRRAHLSMEPNGQTIDIAALL</sequence>
<dbReference type="RefSeq" id="WP_183977513.1">
    <property type="nucleotide sequence ID" value="NZ_JACHEB010000006.1"/>
</dbReference>
<organism evidence="1 2">
    <name type="scientific">Tunturiibacter gelidiferens</name>
    <dbReference type="NCBI Taxonomy" id="3069689"/>
    <lineage>
        <taxon>Bacteria</taxon>
        <taxon>Pseudomonadati</taxon>
        <taxon>Acidobacteriota</taxon>
        <taxon>Terriglobia</taxon>
        <taxon>Terriglobales</taxon>
        <taxon>Acidobacteriaceae</taxon>
        <taxon>Tunturiibacter</taxon>
    </lineage>
</organism>
<name>A0A9X0QFA7_9BACT</name>
<dbReference type="AlphaFoldDB" id="A0A9X0QFA7"/>
<gene>
    <name evidence="1" type="ORF">HDF14_002823</name>
</gene>
<protein>
    <submittedName>
        <fullName evidence="1">Uncharacterized protein</fullName>
    </submittedName>
</protein>
<dbReference type="EMBL" id="JACHEB010000006">
    <property type="protein sequence ID" value="MBB5329205.1"/>
    <property type="molecule type" value="Genomic_DNA"/>
</dbReference>
<keyword evidence="2" id="KW-1185">Reference proteome</keyword>